<keyword evidence="5 9" id="KW-0378">Hydrolase</keyword>
<keyword evidence="4" id="KW-0479">Metal-binding</keyword>
<evidence type="ECO:0000256" key="2">
    <source>
        <dbReference type="ARBA" id="ARBA00005628"/>
    </source>
</evidence>
<evidence type="ECO:0000313" key="9">
    <source>
        <dbReference type="EMBL" id="MBC8754086.1"/>
    </source>
</evidence>
<comment type="caution">
    <text evidence="9">The sequence shown here is derived from an EMBL/GenBank/DDBJ whole genome shotgun (WGS) entry which is preliminary data.</text>
</comment>
<evidence type="ECO:0000256" key="3">
    <source>
        <dbReference type="ARBA" id="ARBA00022490"/>
    </source>
</evidence>
<dbReference type="PANTHER" id="PTHR42891:SF1">
    <property type="entry name" value="D-GLYCERO-BETA-D-MANNO-HEPTOSE-1,7-BISPHOSPHATE 7-PHOSPHATASE"/>
    <property type="match status" value="1"/>
</dbReference>
<dbReference type="NCBIfam" id="TIGR01662">
    <property type="entry name" value="HAD-SF-IIIA"/>
    <property type="match status" value="1"/>
</dbReference>
<accession>A0ABR7Q6W3</accession>
<dbReference type="NCBIfam" id="TIGR01656">
    <property type="entry name" value="Histidinol-ppas"/>
    <property type="match status" value="1"/>
</dbReference>
<evidence type="ECO:0000259" key="8">
    <source>
        <dbReference type="Pfam" id="PF00483"/>
    </source>
</evidence>
<dbReference type="Pfam" id="PF13242">
    <property type="entry name" value="Hydrolase_like"/>
    <property type="match status" value="1"/>
</dbReference>
<dbReference type="InterPro" id="IPR006549">
    <property type="entry name" value="HAD-SF_hydro_IIIA"/>
</dbReference>
<dbReference type="Gene3D" id="3.40.50.1000">
    <property type="entry name" value="HAD superfamily/HAD-like"/>
    <property type="match status" value="1"/>
</dbReference>
<organism evidence="9 10">
    <name type="scientific">Kordia aestuariivivens</name>
    <dbReference type="NCBI Taxonomy" id="2759037"/>
    <lineage>
        <taxon>Bacteria</taxon>
        <taxon>Pseudomonadati</taxon>
        <taxon>Bacteroidota</taxon>
        <taxon>Flavobacteriia</taxon>
        <taxon>Flavobacteriales</taxon>
        <taxon>Flavobacteriaceae</taxon>
        <taxon>Kordia</taxon>
    </lineage>
</organism>
<dbReference type="InterPro" id="IPR006543">
    <property type="entry name" value="Histidinol-phos"/>
</dbReference>
<comment type="similarity">
    <text evidence="2">Belongs to the GmhB family.</text>
</comment>
<reference evidence="9 10" key="1">
    <citation type="submission" date="2020-07" db="EMBL/GenBank/DDBJ databases">
        <title>Description of Kordia aestuariivivens sp. nov., isolated from a tidal flat.</title>
        <authorList>
            <person name="Park S."/>
            <person name="Yoon J.-H."/>
        </authorList>
    </citation>
    <scope>NUCLEOTIDE SEQUENCE [LARGE SCALE GENOMIC DNA]</scope>
    <source>
        <strain evidence="9 10">YSTF-M3</strain>
    </source>
</reference>
<dbReference type="SUPFAM" id="SSF56784">
    <property type="entry name" value="HAD-like"/>
    <property type="match status" value="1"/>
</dbReference>
<dbReference type="Proteomes" id="UP000619238">
    <property type="component" value="Unassembled WGS sequence"/>
</dbReference>
<evidence type="ECO:0000256" key="6">
    <source>
        <dbReference type="ARBA" id="ARBA00023277"/>
    </source>
</evidence>
<dbReference type="SUPFAM" id="SSF53448">
    <property type="entry name" value="Nucleotide-diphospho-sugar transferases"/>
    <property type="match status" value="1"/>
</dbReference>
<dbReference type="InterPro" id="IPR029044">
    <property type="entry name" value="Nucleotide-diphossugar_trans"/>
</dbReference>
<feature type="domain" description="Nucleotidyl transferase" evidence="8">
    <location>
        <begin position="4"/>
        <end position="235"/>
    </location>
</feature>
<keyword evidence="3" id="KW-0963">Cytoplasm</keyword>
<gene>
    <name evidence="9" type="ORF">H2O64_05350</name>
</gene>
<evidence type="ECO:0000256" key="1">
    <source>
        <dbReference type="ARBA" id="ARBA00004496"/>
    </source>
</evidence>
<evidence type="ECO:0000256" key="5">
    <source>
        <dbReference type="ARBA" id="ARBA00022801"/>
    </source>
</evidence>
<dbReference type="Pfam" id="PF00483">
    <property type="entry name" value="NTP_transferase"/>
    <property type="match status" value="1"/>
</dbReference>
<dbReference type="InterPro" id="IPR023214">
    <property type="entry name" value="HAD_sf"/>
</dbReference>
<evidence type="ECO:0000256" key="7">
    <source>
        <dbReference type="ARBA" id="ARBA00031828"/>
    </source>
</evidence>
<comment type="subcellular location">
    <subcellularLocation>
        <location evidence="1">Cytoplasm</location>
    </subcellularLocation>
</comment>
<evidence type="ECO:0000313" key="10">
    <source>
        <dbReference type="Proteomes" id="UP000619238"/>
    </source>
</evidence>
<dbReference type="InterPro" id="IPR004446">
    <property type="entry name" value="Heptose_bisP_phosphatase"/>
</dbReference>
<dbReference type="InterPro" id="IPR005835">
    <property type="entry name" value="NTP_transferase_dom"/>
</dbReference>
<dbReference type="InterPro" id="IPR036412">
    <property type="entry name" value="HAD-like_sf"/>
</dbReference>
<name>A0ABR7Q6W3_9FLAO</name>
<keyword evidence="10" id="KW-1185">Reference proteome</keyword>
<proteinExistence type="inferred from homology"/>
<sequence>MVQKAVILAGGKGTRLGNISKKIPKSLQLINGIPILHHQIALLSKYGITEIYIITNYLYEQIEDSLQEIKTQKHLKIVVHKESKELGTVGGIKEIEHLLTANFFVLYGDIMLDVDLHRISKFHSKNKSDATLVVHPTDHPKDSDLLGVNTSDKIIEFYPKHLRNLDAVHPNISNAGLYLFTPKLFPFLIEGIKADFGKDIFPNIIDKLNMYAYNTPEYLKDMGTPDRIEKVRKDFANGIVQAKNLEQKQKAIFIDRDGVINKLAGYISKPEQLVVFENAIQAIKKINASDYLAIVITNQPVVARGLCSLEELQKIHHTLEFVLGDSGVKLDAIFFCPHHPDKGFKGENVAYKQDCNCRKPKTGMVDKAVAQFNIDVQKSYFIGDTWRDIECGTNAHVKTILVGTSDEEITVTPTSKAHNLLEAVQQILTNS</sequence>
<dbReference type="EMBL" id="JACGWS010000002">
    <property type="protein sequence ID" value="MBC8754086.1"/>
    <property type="molecule type" value="Genomic_DNA"/>
</dbReference>
<dbReference type="CDD" id="cd07503">
    <property type="entry name" value="HAD_HisB-N"/>
    <property type="match status" value="1"/>
</dbReference>
<keyword evidence="6" id="KW-0119">Carbohydrate metabolism</keyword>
<dbReference type="Gene3D" id="3.90.550.10">
    <property type="entry name" value="Spore Coat Polysaccharide Biosynthesis Protein SpsA, Chain A"/>
    <property type="match status" value="1"/>
</dbReference>
<dbReference type="RefSeq" id="WP_187561126.1">
    <property type="nucleotide sequence ID" value="NZ_JACGWS010000002.1"/>
</dbReference>
<protein>
    <recommendedName>
        <fullName evidence="7">D,D-heptose 1,7-bisphosphate phosphatase</fullName>
    </recommendedName>
</protein>
<dbReference type="CDD" id="cd04181">
    <property type="entry name" value="NTP_transferase"/>
    <property type="match status" value="1"/>
</dbReference>
<evidence type="ECO:0000256" key="4">
    <source>
        <dbReference type="ARBA" id="ARBA00022723"/>
    </source>
</evidence>
<dbReference type="GO" id="GO:0016787">
    <property type="term" value="F:hydrolase activity"/>
    <property type="evidence" value="ECO:0007669"/>
    <property type="project" value="UniProtKB-KW"/>
</dbReference>
<dbReference type="PANTHER" id="PTHR42891">
    <property type="entry name" value="D-GLYCERO-BETA-D-MANNO-HEPTOSE-1,7-BISPHOSPHATE 7-PHOSPHATASE"/>
    <property type="match status" value="1"/>
</dbReference>